<evidence type="ECO:0000313" key="2">
    <source>
        <dbReference type="Proteomes" id="UP001208656"/>
    </source>
</evidence>
<organism evidence="1 2">
    <name type="scientific">Pallidibacillus thermolactis</name>
    <dbReference type="NCBI Taxonomy" id="251051"/>
    <lineage>
        <taxon>Bacteria</taxon>
        <taxon>Bacillati</taxon>
        <taxon>Bacillota</taxon>
        <taxon>Bacilli</taxon>
        <taxon>Bacillales</taxon>
        <taxon>Bacillaceae</taxon>
        <taxon>Pallidibacillus</taxon>
    </lineage>
</organism>
<proteinExistence type="predicted"/>
<reference evidence="1 2" key="1">
    <citation type="submission" date="2022-10" db="EMBL/GenBank/DDBJ databases">
        <title>Description of Fervidibacillus gen. nov. in the family Fervidibacillaceae fam. nov. with two species, Fervidibacillus albus sp. nov., and Fervidibacillus halotolerans sp. nov., isolated from tidal flat sediments.</title>
        <authorList>
            <person name="Kwon K.K."/>
            <person name="Yang S.-H."/>
        </authorList>
    </citation>
    <scope>NUCLEOTIDE SEQUENCE [LARGE SCALE GENOMIC DNA]</scope>
    <source>
        <strain evidence="1 2">DSM 23332</strain>
    </source>
</reference>
<name>A0ABT2WIZ7_9BACI</name>
<evidence type="ECO:0000313" key="1">
    <source>
        <dbReference type="EMBL" id="MCU9594961.1"/>
    </source>
</evidence>
<comment type="caution">
    <text evidence="1">The sequence shown here is derived from an EMBL/GenBank/DDBJ whole genome shotgun (WGS) entry which is preliminary data.</text>
</comment>
<sequence>MNIYVQQSIHINILRVGSLSNSSILQIGTSGIIKSTAHLANSGGFTELAPMPTTHQGFVISSFNTIPDLSNQRKNNN</sequence>
<dbReference type="InterPro" id="IPR024255">
    <property type="entry name" value="GerPB"/>
</dbReference>
<dbReference type="RefSeq" id="WP_173657909.1">
    <property type="nucleotide sequence ID" value="NZ_JAOUSE010000034.1"/>
</dbReference>
<dbReference type="Proteomes" id="UP001208656">
    <property type="component" value="Unassembled WGS sequence"/>
</dbReference>
<dbReference type="EMBL" id="JAOUSE010000034">
    <property type="protein sequence ID" value="MCU9594961.1"/>
    <property type="molecule type" value="Genomic_DNA"/>
</dbReference>
<protein>
    <submittedName>
        <fullName evidence="1">Spore germination protein GerPB</fullName>
    </submittedName>
</protein>
<dbReference type="Pfam" id="PF10803">
    <property type="entry name" value="GerPB"/>
    <property type="match status" value="1"/>
</dbReference>
<gene>
    <name evidence="1" type="ORF">OEV82_10975</name>
</gene>
<keyword evidence="2" id="KW-1185">Reference proteome</keyword>
<accession>A0ABT2WIZ7</accession>